<feature type="compositionally biased region" description="Polar residues" evidence="4">
    <location>
        <begin position="746"/>
        <end position="764"/>
    </location>
</feature>
<dbReference type="OMA" id="EYPNERI"/>
<protein>
    <submittedName>
        <fullName evidence="8">Uncharacterized protein</fullName>
    </submittedName>
</protein>
<dbReference type="PROSITE" id="PS00509">
    <property type="entry name" value="RAS_GTPASE_ACTIV_1"/>
    <property type="match status" value="1"/>
</dbReference>
<keyword evidence="3" id="KW-0175">Coiled coil</keyword>
<keyword evidence="9" id="KW-1185">Reference proteome</keyword>
<dbReference type="PROSITE" id="PS50003">
    <property type="entry name" value="PH_DOMAIN"/>
    <property type="match status" value="1"/>
</dbReference>
<dbReference type="Gene3D" id="1.10.506.10">
    <property type="entry name" value="GTPase Activation - p120gap, domain 1"/>
    <property type="match status" value="2"/>
</dbReference>
<evidence type="ECO:0000313" key="9">
    <source>
        <dbReference type="Proteomes" id="UP000001593"/>
    </source>
</evidence>
<dbReference type="InterPro" id="IPR035892">
    <property type="entry name" value="C2_domain_sf"/>
</dbReference>
<reference evidence="8 9" key="1">
    <citation type="journal article" date="2007" name="Science">
        <title>Sea anemone genome reveals ancestral eumetazoan gene repertoire and genomic organization.</title>
        <authorList>
            <person name="Putnam N.H."/>
            <person name="Srivastava M."/>
            <person name="Hellsten U."/>
            <person name="Dirks B."/>
            <person name="Chapman J."/>
            <person name="Salamov A."/>
            <person name="Terry A."/>
            <person name="Shapiro H."/>
            <person name="Lindquist E."/>
            <person name="Kapitonov V.V."/>
            <person name="Jurka J."/>
            <person name="Genikhovich G."/>
            <person name="Grigoriev I.V."/>
            <person name="Lucas S.M."/>
            <person name="Steele R.E."/>
            <person name="Finnerty J.R."/>
            <person name="Technau U."/>
            <person name="Martindale M.Q."/>
            <person name="Rokhsar D.S."/>
        </authorList>
    </citation>
    <scope>NUCLEOTIDE SEQUENCE [LARGE SCALE GENOMIC DNA]</scope>
    <source>
        <strain evidence="9">CH2 X CH6</strain>
    </source>
</reference>
<feature type="compositionally biased region" description="Polar residues" evidence="4">
    <location>
        <begin position="847"/>
        <end position="866"/>
    </location>
</feature>
<dbReference type="PANTHER" id="PTHR10194:SF60">
    <property type="entry name" value="RAS GTPASE-ACTIVATING PROTEIN RASKOL"/>
    <property type="match status" value="1"/>
</dbReference>
<dbReference type="InParanoid" id="A7SKG2"/>
<dbReference type="InterPro" id="IPR001936">
    <property type="entry name" value="RasGAP_dom"/>
</dbReference>
<dbReference type="STRING" id="45351.A7SKG2"/>
<dbReference type="CDD" id="cd04013">
    <property type="entry name" value="C2_SynGAP_like"/>
    <property type="match status" value="1"/>
</dbReference>
<keyword evidence="2" id="KW-0597">Phosphoprotein</keyword>
<accession>A7SKG2</accession>
<dbReference type="HOGENOM" id="CLU_001727_1_0_1"/>
<feature type="compositionally biased region" description="Polar residues" evidence="4">
    <location>
        <begin position="726"/>
        <end position="739"/>
    </location>
</feature>
<evidence type="ECO:0000256" key="4">
    <source>
        <dbReference type="SAM" id="MobiDB-lite"/>
    </source>
</evidence>
<dbReference type="InterPro" id="IPR008936">
    <property type="entry name" value="Rho_GTPase_activation_prot"/>
</dbReference>
<feature type="domain" description="C2" evidence="6">
    <location>
        <begin position="45"/>
        <end position="165"/>
    </location>
</feature>
<feature type="compositionally biased region" description="Basic residues" evidence="4">
    <location>
        <begin position="766"/>
        <end position="779"/>
    </location>
</feature>
<name>A7SKG2_NEMVE</name>
<dbReference type="SMART" id="SM00323">
    <property type="entry name" value="RasGAP"/>
    <property type="match status" value="1"/>
</dbReference>
<dbReference type="InterPro" id="IPR001849">
    <property type="entry name" value="PH_domain"/>
</dbReference>
<dbReference type="PROSITE" id="PS50018">
    <property type="entry name" value="RAS_GTPASE_ACTIV_2"/>
    <property type="match status" value="1"/>
</dbReference>
<dbReference type="Gene3D" id="2.60.40.150">
    <property type="entry name" value="C2 domain"/>
    <property type="match status" value="1"/>
</dbReference>
<dbReference type="Proteomes" id="UP000001593">
    <property type="component" value="Unassembled WGS sequence"/>
</dbReference>
<evidence type="ECO:0000256" key="3">
    <source>
        <dbReference type="SAM" id="Coils"/>
    </source>
</evidence>
<evidence type="ECO:0000256" key="1">
    <source>
        <dbReference type="ARBA" id="ARBA00022468"/>
    </source>
</evidence>
<evidence type="ECO:0000313" key="8">
    <source>
        <dbReference type="EMBL" id="EDO35799.1"/>
    </source>
</evidence>
<dbReference type="Pfam" id="PF00168">
    <property type="entry name" value="C2"/>
    <property type="match status" value="1"/>
</dbReference>
<dbReference type="InterPro" id="IPR057606">
    <property type="entry name" value="SynGAP1-like_PH"/>
</dbReference>
<dbReference type="AlphaFoldDB" id="A7SKG2"/>
<dbReference type="PROSITE" id="PS50004">
    <property type="entry name" value="C2"/>
    <property type="match status" value="1"/>
</dbReference>
<dbReference type="GO" id="GO:0005096">
    <property type="term" value="F:GTPase activator activity"/>
    <property type="evidence" value="ECO:0000318"/>
    <property type="project" value="GO_Central"/>
</dbReference>
<dbReference type="SUPFAM" id="SSF50729">
    <property type="entry name" value="PH domain-like"/>
    <property type="match status" value="1"/>
</dbReference>
<feature type="domain" description="PH" evidence="5">
    <location>
        <begin position="1"/>
        <end position="54"/>
    </location>
</feature>
<proteinExistence type="predicted"/>
<feature type="coiled-coil region" evidence="3">
    <location>
        <begin position="936"/>
        <end position="988"/>
    </location>
</feature>
<evidence type="ECO:0000259" key="6">
    <source>
        <dbReference type="PROSITE" id="PS50004"/>
    </source>
</evidence>
<feature type="region of interest" description="Disordered" evidence="4">
    <location>
        <begin position="690"/>
        <end position="713"/>
    </location>
</feature>
<dbReference type="PANTHER" id="PTHR10194">
    <property type="entry name" value="RAS GTPASE-ACTIVATING PROTEINS"/>
    <property type="match status" value="1"/>
</dbReference>
<dbReference type="InterPro" id="IPR023152">
    <property type="entry name" value="RasGAP_CS"/>
</dbReference>
<dbReference type="Gene3D" id="2.30.29.30">
    <property type="entry name" value="Pleckstrin-homology domain (PH domain)/Phosphotyrosine-binding domain (PTB)"/>
    <property type="match status" value="1"/>
</dbReference>
<dbReference type="PhylomeDB" id="A7SKG2"/>
<dbReference type="CDD" id="cd05136">
    <property type="entry name" value="RasGAP_DAB2IP"/>
    <property type="match status" value="1"/>
</dbReference>
<sequence>MSVSGKVSVRPIHPSILHRQHCFQVTSPTEVKYFSCRSAQELNKWVNSIKKSIQPARDQQNRMDISLSVWVCEAKGAMTTPKKRYFCELLLDKMLYARTTSKTKVDTLFWGENFSFDDLLDLSTITVNIYKDLEAKNKKEKRKLVGTVNIPVRDLDSSQEVEKWFPVDMTTKGNADSGSIRLKIKYQKIHILPLTTYNEMLSYLSNNYMHLCGTLESAVSSKVKDEIAGVILRVLQPVGKAQEFLVDIVMDEVNRLGSADENLVFRGNSFATKAMDTYMKMVGESETLGDFVQSVYAMSEDCEVDPAKSVNGSIQSNQENLKAFAEKAWNHILCSSCIFPCDLQDTFHEFRQRSINGSRDLSNKLISASIFLRFLCPAIMSPSLFHLVQEYPNERILRTLTLIAKVIQNLANFTKFGGKEDYMGFMNDFVQNEFDKMREFVATISSPSVGRENRFEGSIDHGRELALLYNILKDQLGRLSKESLDKLSELNSILNSLEGSYATADHSIHNTAASPSRKWASSSDLISDQEKEKVTLTPVTPMKLSKSQTKELRDSHTSLDDWKKSVKRGNRALPTPQHLIVSPEDILASSPFDSESRRYSLPVSRDLEDMSNTSTGTLRRYSYLNAMDSVDDFIKERNGAVSMSPRRGNGDFIHGFDSTETQESRVTAQKQLSQSYSSLDYVQRGKTPQRPWSMLIESPNGYNLPGSPKHAHTPQLITDLSRSASGTNLSRCSQKTSSLAIDDSLTRGNKYNKNGAESSPNVSPVTRRRSPNHSPKMLRTHREETDSLTRVNRTPSATSSSSSESSGSWPTSGFGSLDRKDDGSTIRTKRRQHKLPATPVEKPRRGSGTNLHSHFYPFSSSTTSSEIVPPLAEDELRDESPSGTLRQKTPDEVTRMTKNLKADEGELRRELAETKRVLATTHEQLILQESTTHKLVASFKERLAESEQNLRRVREEKEREVAELMDKLVRVENELARERQDMQGVTQAKQRIIDAQERRIRTLDASNARLVTTLNKMKVQRDKDKSNHIDNETIDHV</sequence>
<feature type="compositionally biased region" description="Low complexity" evidence="4">
    <location>
        <begin position="794"/>
        <end position="812"/>
    </location>
</feature>
<dbReference type="SUPFAM" id="SSF48350">
    <property type="entry name" value="GTPase activation domain, GAP"/>
    <property type="match status" value="1"/>
</dbReference>
<dbReference type="InterPro" id="IPR000008">
    <property type="entry name" value="C2_dom"/>
</dbReference>
<evidence type="ECO:0000259" key="5">
    <source>
        <dbReference type="PROSITE" id="PS50003"/>
    </source>
</evidence>
<dbReference type="Pfam" id="PF00616">
    <property type="entry name" value="RasGAP"/>
    <property type="match status" value="1"/>
</dbReference>
<evidence type="ECO:0000259" key="7">
    <source>
        <dbReference type="PROSITE" id="PS50018"/>
    </source>
</evidence>
<dbReference type="InterPro" id="IPR021887">
    <property type="entry name" value="DAB2P_C"/>
</dbReference>
<gene>
    <name evidence="8" type="ORF">NEMVEDRAFT_v1g245865</name>
</gene>
<organism evidence="8 9">
    <name type="scientific">Nematostella vectensis</name>
    <name type="common">Starlet sea anemone</name>
    <dbReference type="NCBI Taxonomy" id="45351"/>
    <lineage>
        <taxon>Eukaryota</taxon>
        <taxon>Metazoa</taxon>
        <taxon>Cnidaria</taxon>
        <taxon>Anthozoa</taxon>
        <taxon>Hexacorallia</taxon>
        <taxon>Actiniaria</taxon>
        <taxon>Edwardsiidae</taxon>
        <taxon>Nematostella</taxon>
    </lineage>
</organism>
<dbReference type="GO" id="GO:1902531">
    <property type="term" value="P:regulation of intracellular signal transduction"/>
    <property type="evidence" value="ECO:0000318"/>
    <property type="project" value="GO_Central"/>
</dbReference>
<dbReference type="EMBL" id="DS469687">
    <property type="protein sequence ID" value="EDO35799.1"/>
    <property type="molecule type" value="Genomic_DNA"/>
</dbReference>
<dbReference type="InterPro" id="IPR039360">
    <property type="entry name" value="Ras_GTPase"/>
</dbReference>
<dbReference type="InterPro" id="IPR011993">
    <property type="entry name" value="PH-like_dom_sf"/>
</dbReference>
<dbReference type="SMART" id="SM00239">
    <property type="entry name" value="C2"/>
    <property type="match status" value="1"/>
</dbReference>
<keyword evidence="1" id="KW-0343">GTPase activation</keyword>
<dbReference type="SUPFAM" id="SSF49562">
    <property type="entry name" value="C2 domain (Calcium/lipid-binding domain, CaLB)"/>
    <property type="match status" value="1"/>
</dbReference>
<feature type="region of interest" description="Disordered" evidence="4">
    <location>
        <begin position="726"/>
        <end position="868"/>
    </location>
</feature>
<feature type="domain" description="Ras-GAP" evidence="7">
    <location>
        <begin position="223"/>
        <end position="412"/>
    </location>
</feature>
<dbReference type="Pfam" id="PF25321">
    <property type="entry name" value="PH_RASGAP"/>
    <property type="match status" value="1"/>
</dbReference>
<dbReference type="eggNOG" id="KOG3508">
    <property type="taxonomic scope" value="Eukaryota"/>
</dbReference>
<evidence type="ECO:0000256" key="2">
    <source>
        <dbReference type="ARBA" id="ARBA00022553"/>
    </source>
</evidence>
<dbReference type="Pfam" id="PF12004">
    <property type="entry name" value="DAB2P_C"/>
    <property type="match status" value="1"/>
</dbReference>